<feature type="non-terminal residue" evidence="1">
    <location>
        <position position="1"/>
    </location>
</feature>
<organism evidence="1">
    <name type="scientific">marine metagenome</name>
    <dbReference type="NCBI Taxonomy" id="408172"/>
    <lineage>
        <taxon>unclassified sequences</taxon>
        <taxon>metagenomes</taxon>
        <taxon>ecological metagenomes</taxon>
    </lineage>
</organism>
<protein>
    <submittedName>
        <fullName evidence="1">Uncharacterized protein</fullName>
    </submittedName>
</protein>
<dbReference type="EMBL" id="UINC01001109">
    <property type="protein sequence ID" value="SUZ71061.1"/>
    <property type="molecule type" value="Genomic_DNA"/>
</dbReference>
<sequence length="76" mass="8242">VKIFQGLEIQRTRVELNSAPQLESATESVTVDYGTLTVFGDVSVYLLLGLLLGEPEIGAEEVLGIDPRTRDAVDSH</sequence>
<proteinExistence type="predicted"/>
<reference evidence="1" key="1">
    <citation type="submission" date="2018-05" db="EMBL/GenBank/DDBJ databases">
        <authorList>
            <person name="Lanie J.A."/>
            <person name="Ng W.-L."/>
            <person name="Kazmierczak K.M."/>
            <person name="Andrzejewski T.M."/>
            <person name="Davidsen T.M."/>
            <person name="Wayne K.J."/>
            <person name="Tettelin H."/>
            <person name="Glass J.I."/>
            <person name="Rusch D."/>
            <person name="Podicherti R."/>
            <person name="Tsui H.-C.T."/>
            <person name="Winkler M.E."/>
        </authorList>
    </citation>
    <scope>NUCLEOTIDE SEQUENCE</scope>
</reference>
<evidence type="ECO:0000313" key="1">
    <source>
        <dbReference type="EMBL" id="SUZ71061.1"/>
    </source>
</evidence>
<name>A0A381PVH2_9ZZZZ</name>
<accession>A0A381PVH2</accession>
<feature type="non-terminal residue" evidence="1">
    <location>
        <position position="76"/>
    </location>
</feature>
<gene>
    <name evidence="1" type="ORF">METZ01_LOCUS23915</name>
</gene>
<dbReference type="AlphaFoldDB" id="A0A381PVH2"/>